<keyword evidence="4 9" id="KW-0997">Cell inner membrane</keyword>
<evidence type="ECO:0000256" key="7">
    <source>
        <dbReference type="ARBA" id="ARBA00023136"/>
    </source>
</evidence>
<feature type="transmembrane region" description="Helical" evidence="9">
    <location>
        <begin position="129"/>
        <end position="148"/>
    </location>
</feature>
<evidence type="ECO:0000256" key="8">
    <source>
        <dbReference type="ARBA" id="ARBA00038436"/>
    </source>
</evidence>
<feature type="transmembrane region" description="Helical" evidence="9">
    <location>
        <begin position="36"/>
        <end position="58"/>
    </location>
</feature>
<dbReference type="Proteomes" id="UP000593594">
    <property type="component" value="Chromosome"/>
</dbReference>
<dbReference type="InterPro" id="IPR007387">
    <property type="entry name" value="TRAP_DctQ"/>
</dbReference>
<evidence type="ECO:0000256" key="4">
    <source>
        <dbReference type="ARBA" id="ARBA00022519"/>
    </source>
</evidence>
<dbReference type="PANTHER" id="PTHR35011">
    <property type="entry name" value="2,3-DIKETO-L-GULONATE TRAP TRANSPORTER SMALL PERMEASE PROTEIN YIAM"/>
    <property type="match status" value="1"/>
</dbReference>
<feature type="transmembrane region" description="Helical" evidence="9">
    <location>
        <begin position="12"/>
        <end position="30"/>
    </location>
</feature>
<dbReference type="GO" id="GO:0015740">
    <property type="term" value="P:C4-dicarboxylate transport"/>
    <property type="evidence" value="ECO:0007669"/>
    <property type="project" value="TreeGrafter"/>
</dbReference>
<feature type="domain" description="Tripartite ATP-independent periplasmic transporters DctQ component" evidence="10">
    <location>
        <begin position="25"/>
        <end position="149"/>
    </location>
</feature>
<comment type="function">
    <text evidence="9">Part of the tripartite ATP-independent periplasmic (TRAP) transport system.</text>
</comment>
<dbReference type="InterPro" id="IPR055348">
    <property type="entry name" value="DctQ"/>
</dbReference>
<keyword evidence="7 9" id="KW-0472">Membrane</keyword>
<gene>
    <name evidence="11" type="ORF">HW532_06010</name>
</gene>
<keyword evidence="12" id="KW-1185">Reference proteome</keyword>
<dbReference type="KEGG" id="kmn:HW532_06010"/>
<accession>A0A7S8C2Q9</accession>
<proteinExistence type="inferred from homology"/>
<organism evidence="11 12">
    <name type="scientific">Kaustia mangrovi</name>
    <dbReference type="NCBI Taxonomy" id="2593653"/>
    <lineage>
        <taxon>Bacteria</taxon>
        <taxon>Pseudomonadati</taxon>
        <taxon>Pseudomonadota</taxon>
        <taxon>Alphaproteobacteria</taxon>
        <taxon>Hyphomicrobiales</taxon>
        <taxon>Parvibaculaceae</taxon>
        <taxon>Kaustia</taxon>
    </lineage>
</organism>
<dbReference type="GO" id="GO:0005886">
    <property type="term" value="C:plasma membrane"/>
    <property type="evidence" value="ECO:0007669"/>
    <property type="project" value="UniProtKB-SubCell"/>
</dbReference>
<dbReference type="Pfam" id="PF04290">
    <property type="entry name" value="DctQ"/>
    <property type="match status" value="1"/>
</dbReference>
<evidence type="ECO:0000256" key="3">
    <source>
        <dbReference type="ARBA" id="ARBA00022475"/>
    </source>
</evidence>
<keyword evidence="6 9" id="KW-1133">Transmembrane helix</keyword>
<evidence type="ECO:0000313" key="12">
    <source>
        <dbReference type="Proteomes" id="UP000593594"/>
    </source>
</evidence>
<dbReference type="RefSeq" id="WP_213163527.1">
    <property type="nucleotide sequence ID" value="NZ_CP058214.1"/>
</dbReference>
<evidence type="ECO:0000256" key="5">
    <source>
        <dbReference type="ARBA" id="ARBA00022692"/>
    </source>
</evidence>
<protein>
    <recommendedName>
        <fullName evidence="9">TRAP transporter small permease protein</fullName>
    </recommendedName>
</protein>
<sequence length="157" mass="16995">MATHLARTGLAALNVAIVTAGLGLTFLMLAQIVMRYLLGGGFLGIEEIAVLFGVWFYFLGMARASLDGDHIRGGIASLLANKPGQIRWLDRIDLTVVSLGNVIFTVLAVRYSITLAQSGRASTYMGWPSWLWVVSMVCGFALATVFELRRQRAEGGS</sequence>
<reference evidence="11 12" key="1">
    <citation type="submission" date="2020-06" db="EMBL/GenBank/DDBJ databases">
        <title>Genome sequence of 2 isolates from Red Sea Mangroves.</title>
        <authorList>
            <person name="Sefrji F."/>
            <person name="Michoud G."/>
            <person name="Merlino G."/>
            <person name="Daffonchio D."/>
        </authorList>
    </citation>
    <scope>NUCLEOTIDE SEQUENCE [LARGE SCALE GENOMIC DNA]</scope>
    <source>
        <strain evidence="11 12">R1DC25</strain>
    </source>
</reference>
<evidence type="ECO:0000256" key="1">
    <source>
        <dbReference type="ARBA" id="ARBA00004429"/>
    </source>
</evidence>
<evidence type="ECO:0000256" key="6">
    <source>
        <dbReference type="ARBA" id="ARBA00022989"/>
    </source>
</evidence>
<evidence type="ECO:0000313" key="11">
    <source>
        <dbReference type="EMBL" id="QPC42295.1"/>
    </source>
</evidence>
<feature type="transmembrane region" description="Helical" evidence="9">
    <location>
        <begin position="92"/>
        <end position="109"/>
    </location>
</feature>
<evidence type="ECO:0000259" key="10">
    <source>
        <dbReference type="Pfam" id="PF04290"/>
    </source>
</evidence>
<keyword evidence="2 9" id="KW-0813">Transport</keyword>
<keyword evidence="5 9" id="KW-0812">Transmembrane</keyword>
<keyword evidence="3" id="KW-1003">Cell membrane</keyword>
<dbReference type="AlphaFoldDB" id="A0A7S8C2Q9"/>
<dbReference type="PANTHER" id="PTHR35011:SF2">
    <property type="entry name" value="2,3-DIKETO-L-GULONATE TRAP TRANSPORTER SMALL PERMEASE PROTEIN YIAM"/>
    <property type="match status" value="1"/>
</dbReference>
<evidence type="ECO:0000256" key="9">
    <source>
        <dbReference type="RuleBase" id="RU369079"/>
    </source>
</evidence>
<comment type="subcellular location">
    <subcellularLocation>
        <location evidence="1 9">Cell inner membrane</location>
        <topology evidence="1 9">Multi-pass membrane protein</topology>
    </subcellularLocation>
</comment>
<dbReference type="GO" id="GO:0022857">
    <property type="term" value="F:transmembrane transporter activity"/>
    <property type="evidence" value="ECO:0007669"/>
    <property type="project" value="UniProtKB-UniRule"/>
</dbReference>
<comment type="subunit">
    <text evidence="9">The complex comprises the extracytoplasmic solute receptor protein and the two transmembrane proteins.</text>
</comment>
<name>A0A7S8C2Q9_9HYPH</name>
<dbReference type="EMBL" id="CP058214">
    <property type="protein sequence ID" value="QPC42295.1"/>
    <property type="molecule type" value="Genomic_DNA"/>
</dbReference>
<comment type="similarity">
    <text evidence="8 9">Belongs to the TRAP transporter small permease family.</text>
</comment>
<evidence type="ECO:0000256" key="2">
    <source>
        <dbReference type="ARBA" id="ARBA00022448"/>
    </source>
</evidence>